<protein>
    <recommendedName>
        <fullName evidence="2">Nuclear cap-binding protein subunit 3</fullName>
    </recommendedName>
</protein>
<reference evidence="4" key="1">
    <citation type="submission" date="2016-11" db="UniProtKB">
        <authorList>
            <consortium name="WormBaseParasite"/>
        </authorList>
    </citation>
    <scope>IDENTIFICATION</scope>
    <source>
        <strain evidence="4">pt0022</strain>
    </source>
</reference>
<dbReference type="PANTHER" id="PTHR16291">
    <property type="entry name" value="NUCLEAR CAP-BINDING PROTEIN SUBUNIT 3"/>
    <property type="match status" value="1"/>
</dbReference>
<dbReference type="GO" id="GO:0003729">
    <property type="term" value="F:mRNA binding"/>
    <property type="evidence" value="ECO:0007669"/>
    <property type="project" value="InterPro"/>
</dbReference>
<feature type="region of interest" description="Disordered" evidence="3">
    <location>
        <begin position="318"/>
        <end position="428"/>
    </location>
</feature>
<accession>A0A1I8ECP6</accession>
<dbReference type="AlphaFoldDB" id="A0A1I8ECP6"/>
<sequence>MNNSWSKAFKERSNDDEFCSGNAAILPSKTIHGEHQEQWSRRNRCKHARVRYHSSPTSENDSRSTSVQRDVQLDDSFSSDLNSQKREKRLAHARRFGINPPSQTVDIEESEVEELYRSMGVQMRNSRHRLHSIYVRGVDGLSTYQIEKMFAEFDPVAVEMIDEVSCNVIWNDRFSVAKMMLEMTKPLKRIRSSRQVEEGEVADSGEEEDGEMREEQGDDVTISMAKGSSSNKRNTEANAIEVEVDQVEVPPGKWRVITKHGRRNSADRPRRITSDSVDPDGYTYKWMNRRNRVRPGLNIFDEKGNELEWDYEHDTRFYEEPTKTAEEEDSSSTPTDGKVIVVGARKHKIKTRGRGAKRFKSVTDSLSGTGSLAADREDLHPLKRNFASANDGAAIMDEEESDLSDDRDPSPTPQPWDLKKTNVHLRQK</sequence>
<dbReference type="STRING" id="6293.A0A1I8ECP6"/>
<feature type="compositionally biased region" description="Basic residues" evidence="3">
    <location>
        <begin position="344"/>
        <end position="360"/>
    </location>
</feature>
<dbReference type="GO" id="GO:0000340">
    <property type="term" value="F:RNA 7-methylguanosine cap binding"/>
    <property type="evidence" value="ECO:0007669"/>
    <property type="project" value="InterPro"/>
</dbReference>
<feature type="compositionally biased region" description="Polar residues" evidence="3">
    <location>
        <begin position="54"/>
        <end position="82"/>
    </location>
</feature>
<proteinExistence type="inferred from homology"/>
<evidence type="ECO:0000256" key="1">
    <source>
        <dbReference type="ARBA" id="ARBA00006069"/>
    </source>
</evidence>
<dbReference type="InterPro" id="IPR019416">
    <property type="entry name" value="NCBP3"/>
</dbReference>
<dbReference type="GO" id="GO:0005634">
    <property type="term" value="C:nucleus"/>
    <property type="evidence" value="ECO:0007669"/>
    <property type="project" value="TreeGrafter"/>
</dbReference>
<evidence type="ECO:0000313" key="4">
    <source>
        <dbReference type="WBParaSite" id="maker-PairedContig_129-snap-gene-0.13-mRNA-1"/>
    </source>
</evidence>
<organism evidence="4">
    <name type="scientific">Wuchereria bancrofti</name>
    <dbReference type="NCBI Taxonomy" id="6293"/>
    <lineage>
        <taxon>Eukaryota</taxon>
        <taxon>Metazoa</taxon>
        <taxon>Ecdysozoa</taxon>
        <taxon>Nematoda</taxon>
        <taxon>Chromadorea</taxon>
        <taxon>Rhabditida</taxon>
        <taxon>Spirurina</taxon>
        <taxon>Spiruromorpha</taxon>
        <taxon>Filarioidea</taxon>
        <taxon>Onchocercidae</taxon>
        <taxon>Wuchereria</taxon>
    </lineage>
</organism>
<evidence type="ECO:0000256" key="2">
    <source>
        <dbReference type="ARBA" id="ARBA00019876"/>
    </source>
</evidence>
<feature type="region of interest" description="Disordered" evidence="3">
    <location>
        <begin position="1"/>
        <end position="21"/>
    </location>
</feature>
<feature type="region of interest" description="Disordered" evidence="3">
    <location>
        <begin position="192"/>
        <end position="239"/>
    </location>
</feature>
<name>A0A1I8ECP6_WUCBA</name>
<evidence type="ECO:0000256" key="3">
    <source>
        <dbReference type="SAM" id="MobiDB-lite"/>
    </source>
</evidence>
<dbReference type="WBParaSite" id="maker-PairedContig_129-snap-gene-0.13-mRNA-1">
    <property type="protein sequence ID" value="maker-PairedContig_129-snap-gene-0.13-mRNA-1"/>
    <property type="gene ID" value="maker-PairedContig_129-snap-gene-0.13"/>
</dbReference>
<feature type="compositionally biased region" description="Acidic residues" evidence="3">
    <location>
        <begin position="198"/>
        <end position="218"/>
    </location>
</feature>
<dbReference type="PANTHER" id="PTHR16291:SF0">
    <property type="entry name" value="NUCLEAR CAP-BINDING PROTEIN SUBUNIT 3"/>
    <property type="match status" value="1"/>
</dbReference>
<comment type="similarity">
    <text evidence="1">Belongs to the NCBP3 family.</text>
</comment>
<feature type="region of interest" description="Disordered" evidence="3">
    <location>
        <begin position="49"/>
        <end position="85"/>
    </location>
</feature>